<reference evidence="3 4" key="1">
    <citation type="submission" date="2022-04" db="EMBL/GenBank/DDBJ databases">
        <title>Paracoccus sp. YLB-12 draft genome sequence.</title>
        <authorList>
            <person name="Yu L."/>
        </authorList>
    </citation>
    <scope>NUCLEOTIDE SEQUENCE [LARGE SCALE GENOMIC DNA]</scope>
    <source>
        <strain evidence="3 4">YLB-12</strain>
    </source>
</reference>
<keyword evidence="1" id="KW-0175">Coiled coil</keyword>
<gene>
    <name evidence="3" type="ORF">MU516_17800</name>
</gene>
<evidence type="ECO:0000313" key="3">
    <source>
        <dbReference type="EMBL" id="MCT4334706.1"/>
    </source>
</evidence>
<evidence type="ECO:0000313" key="4">
    <source>
        <dbReference type="Proteomes" id="UP001320702"/>
    </source>
</evidence>
<accession>A0ABT2KDV0</accession>
<proteinExistence type="predicted"/>
<sequence>MPIRSDWSVDAGPALDPRRLAAASGILPIAAAYVPRDHDAGKIRAIRQHAASDPSIMAAPAIHVTGEGLTPDQLLHGGFCAPPVGGAQFGAVERAEADGLTPDLDSVAVAHIRHRAGDLFPRQDGDEPWHVFGKSLNRVDGEGRQRQEAEDNKGRGLHVTVSSRKAGFVHEMFLARCEHGKLHLKGDRAMTRPIQIRTASQREVAAFLARQRDEESKAAQARAARDRQWQKEIDELDQECEAWEQAAAQLLDEGRELFGSDTAAGQEMAQILDARELAARRRTTEADQRASYSGITSKEALRQAVGQVAPLHILISIVPLQFVALIGMNPTVPVLIAAAYVSFWVWLHWRKILDLAGSV</sequence>
<keyword evidence="2" id="KW-0812">Transmembrane</keyword>
<organism evidence="3 4">
    <name type="scientific">Paracoccus maritimus</name>
    <dbReference type="NCBI Taxonomy" id="2933292"/>
    <lineage>
        <taxon>Bacteria</taxon>
        <taxon>Pseudomonadati</taxon>
        <taxon>Pseudomonadota</taxon>
        <taxon>Alphaproteobacteria</taxon>
        <taxon>Rhodobacterales</taxon>
        <taxon>Paracoccaceae</taxon>
        <taxon>Paracoccus</taxon>
    </lineage>
</organism>
<dbReference type="EMBL" id="JANAVZ010000017">
    <property type="protein sequence ID" value="MCT4334706.1"/>
    <property type="molecule type" value="Genomic_DNA"/>
</dbReference>
<evidence type="ECO:0000256" key="2">
    <source>
        <dbReference type="SAM" id="Phobius"/>
    </source>
</evidence>
<keyword evidence="4" id="KW-1185">Reference proteome</keyword>
<evidence type="ECO:0000256" key="1">
    <source>
        <dbReference type="SAM" id="Coils"/>
    </source>
</evidence>
<feature type="coiled-coil region" evidence="1">
    <location>
        <begin position="226"/>
        <end position="253"/>
    </location>
</feature>
<feature type="transmembrane region" description="Helical" evidence="2">
    <location>
        <begin position="332"/>
        <end position="349"/>
    </location>
</feature>
<comment type="caution">
    <text evidence="3">The sequence shown here is derived from an EMBL/GenBank/DDBJ whole genome shotgun (WGS) entry which is preliminary data.</text>
</comment>
<keyword evidence="2" id="KW-0472">Membrane</keyword>
<keyword evidence="2" id="KW-1133">Transmembrane helix</keyword>
<dbReference type="Proteomes" id="UP001320702">
    <property type="component" value="Unassembled WGS sequence"/>
</dbReference>
<protein>
    <submittedName>
        <fullName evidence="3">Uncharacterized protein</fullName>
    </submittedName>
</protein>
<dbReference type="RefSeq" id="WP_260278602.1">
    <property type="nucleotide sequence ID" value="NZ_JANAVZ010000017.1"/>
</dbReference>
<name>A0ABT2KDV0_9RHOB</name>